<dbReference type="Gene3D" id="3.30.470.20">
    <property type="entry name" value="ATP-grasp fold, B domain"/>
    <property type="match status" value="2"/>
</dbReference>
<protein>
    <recommendedName>
        <fullName evidence="2">acylphosphatase</fullName>
        <ecNumber evidence="2">3.6.1.7</ecNumber>
    </recommendedName>
</protein>
<dbReference type="EC" id="3.6.1.7" evidence="2"/>
<evidence type="ECO:0000256" key="1">
    <source>
        <dbReference type="PROSITE-ProRule" id="PRU00409"/>
    </source>
</evidence>
<dbReference type="GO" id="GO:0018169">
    <property type="term" value="F:ribosomal S6-glutamic acid ligase activity"/>
    <property type="evidence" value="ECO:0007669"/>
    <property type="project" value="TreeGrafter"/>
</dbReference>
<dbReference type="GO" id="GO:0003998">
    <property type="term" value="F:acylphosphatase activity"/>
    <property type="evidence" value="ECO:0007669"/>
    <property type="project" value="UniProtKB-EC"/>
</dbReference>
<dbReference type="GO" id="GO:0046872">
    <property type="term" value="F:metal ion binding"/>
    <property type="evidence" value="ECO:0007669"/>
    <property type="project" value="InterPro"/>
</dbReference>
<dbReference type="RefSeq" id="WP_163815523.1">
    <property type="nucleotide sequence ID" value="NZ_JAAGOB010000001.1"/>
</dbReference>
<evidence type="ECO:0000259" key="4">
    <source>
        <dbReference type="PROSITE" id="PS50975"/>
    </source>
</evidence>
<keyword evidence="7" id="KW-1185">Reference proteome</keyword>
<dbReference type="PANTHER" id="PTHR21621">
    <property type="entry name" value="RIBOSOMAL PROTEIN S6 MODIFICATION PROTEIN"/>
    <property type="match status" value="1"/>
</dbReference>
<dbReference type="SUPFAM" id="SSF54826">
    <property type="entry name" value="Enolase N-terminal domain-like"/>
    <property type="match status" value="1"/>
</dbReference>
<proteinExistence type="inferred from homology"/>
<feature type="domain" description="Acylphosphatase-like" evidence="5">
    <location>
        <begin position="763"/>
        <end position="850"/>
    </location>
</feature>
<evidence type="ECO:0000259" key="5">
    <source>
        <dbReference type="PROSITE" id="PS51160"/>
    </source>
</evidence>
<dbReference type="InterPro" id="IPR036046">
    <property type="entry name" value="Acylphosphatase-like_dom_sf"/>
</dbReference>
<dbReference type="EMBL" id="JAAGOB010000001">
    <property type="protein sequence ID" value="NED94092.1"/>
    <property type="molecule type" value="Genomic_DNA"/>
</dbReference>
<accession>A0A6N9YGK1</accession>
<dbReference type="SUPFAM" id="SSF56059">
    <property type="entry name" value="Glutathione synthetase ATP-binding domain-like"/>
    <property type="match status" value="1"/>
</dbReference>
<evidence type="ECO:0000256" key="3">
    <source>
        <dbReference type="RuleBase" id="RU004168"/>
    </source>
</evidence>
<keyword evidence="1" id="KW-0067">ATP-binding</keyword>
<feature type="active site" evidence="2">
    <location>
        <position position="778"/>
    </location>
</feature>
<evidence type="ECO:0000256" key="2">
    <source>
        <dbReference type="PROSITE-ProRule" id="PRU00520"/>
    </source>
</evidence>
<dbReference type="InterPro" id="IPR003806">
    <property type="entry name" value="ATP-grasp_PylC-type"/>
</dbReference>
<comment type="catalytic activity">
    <reaction evidence="2">
        <text>an acyl phosphate + H2O = a carboxylate + phosphate + H(+)</text>
        <dbReference type="Rhea" id="RHEA:14965"/>
        <dbReference type="ChEBI" id="CHEBI:15377"/>
        <dbReference type="ChEBI" id="CHEBI:15378"/>
        <dbReference type="ChEBI" id="CHEBI:29067"/>
        <dbReference type="ChEBI" id="CHEBI:43474"/>
        <dbReference type="ChEBI" id="CHEBI:59918"/>
        <dbReference type="EC" id="3.6.1.7"/>
    </reaction>
</comment>
<feature type="active site" evidence="2">
    <location>
        <position position="796"/>
    </location>
</feature>
<gene>
    <name evidence="6" type="ORF">G1H11_02080</name>
</gene>
<dbReference type="InterPro" id="IPR011761">
    <property type="entry name" value="ATP-grasp"/>
</dbReference>
<keyword evidence="2" id="KW-0378">Hydrolase</keyword>
<evidence type="ECO:0000313" key="7">
    <source>
        <dbReference type="Proteomes" id="UP000469185"/>
    </source>
</evidence>
<dbReference type="PANTHER" id="PTHR21621:SF0">
    <property type="entry name" value="BETA-CITRYLGLUTAMATE SYNTHASE B-RELATED"/>
    <property type="match status" value="1"/>
</dbReference>
<dbReference type="Pfam" id="PF00708">
    <property type="entry name" value="Acylphosphatase"/>
    <property type="match status" value="1"/>
</dbReference>
<comment type="caution">
    <text evidence="6">The sequence shown here is derived from an EMBL/GenBank/DDBJ whole genome shotgun (WGS) entry which is preliminary data.</text>
</comment>
<dbReference type="PROSITE" id="PS51160">
    <property type="entry name" value="ACYLPHOSPHATASE_3"/>
    <property type="match status" value="1"/>
</dbReference>
<dbReference type="GO" id="GO:0009432">
    <property type="term" value="P:SOS response"/>
    <property type="evidence" value="ECO:0007669"/>
    <property type="project" value="TreeGrafter"/>
</dbReference>
<dbReference type="InterPro" id="IPR001792">
    <property type="entry name" value="Acylphosphatase-like_dom"/>
</dbReference>
<dbReference type="PROSITE" id="PS50975">
    <property type="entry name" value="ATP_GRASP"/>
    <property type="match status" value="1"/>
</dbReference>
<dbReference type="Proteomes" id="UP000469185">
    <property type="component" value="Unassembled WGS sequence"/>
</dbReference>
<dbReference type="Gene3D" id="3.30.70.100">
    <property type="match status" value="1"/>
</dbReference>
<dbReference type="Gene3D" id="3.30.390.10">
    <property type="entry name" value="Enolase-like, N-terminal domain"/>
    <property type="match status" value="1"/>
</dbReference>
<keyword evidence="1" id="KW-0547">Nucleotide-binding</keyword>
<dbReference type="SUPFAM" id="SSF54975">
    <property type="entry name" value="Acylphosphatase/BLUF domain-like"/>
    <property type="match status" value="1"/>
</dbReference>
<reference evidence="6 7" key="1">
    <citation type="submission" date="2020-02" db="EMBL/GenBank/DDBJ databases">
        <authorList>
            <person name="Li X.-J."/>
            <person name="Feng X.-M."/>
        </authorList>
    </citation>
    <scope>NUCLEOTIDE SEQUENCE [LARGE SCALE GENOMIC DNA]</scope>
    <source>
        <strain evidence="6 7">CGMCC 4.7225</strain>
    </source>
</reference>
<dbReference type="GO" id="GO:0005737">
    <property type="term" value="C:cytoplasm"/>
    <property type="evidence" value="ECO:0007669"/>
    <property type="project" value="TreeGrafter"/>
</dbReference>
<dbReference type="GO" id="GO:0005524">
    <property type="term" value="F:ATP binding"/>
    <property type="evidence" value="ECO:0007669"/>
    <property type="project" value="UniProtKB-UniRule"/>
</dbReference>
<dbReference type="InterPro" id="IPR029017">
    <property type="entry name" value="Enolase-like_N"/>
</dbReference>
<feature type="domain" description="ATP-grasp" evidence="4">
    <location>
        <begin position="492"/>
        <end position="748"/>
    </location>
</feature>
<comment type="similarity">
    <text evidence="3">Belongs to the acylphosphatase family.</text>
</comment>
<sequence length="850" mass="89466">MLRKRTTVTQASAMQFRVPNSRGPRRGDLYAHNVIVRLDATPQGQPVQGIGEAAPRGWTITGDTRVGSWRFLEAALGALEGAELRRRPADARDDIAGLMVELRQLAVRTSTKSTTEQPYRGILAGLESALLDLAAKAAGCTVAELLGAGAPTPPAGSRSPMPVNVVSASLPERKLHKAIAARAGSAIKLADVPDCETALALALRAAKVFDGPGVIWLGFGRPQPQPQLLTLVETLLARIAAGVLPPHVVVEQPAGPAETQSLLELQAAAPPPEVDPAPGPGVVVMAGVATDHHARELAAAGVRSLSLSPQRLGGAQAVLGVAAEIRDRLGAAVRLGLGDVPHISDVGARALSDVATGMPGLDYVAVPRTAADGVRLAEDGSLVLTSAVAALTRFAAGPATPVRPMSYGGRPANVFDVDPLLPFVTPKGEIRFASPLVERAALSRGLDTVRMNSRELVVDHHDLPMPLCFTPSKSPWTGRPAHRATVDKELTRTLLQDMDVPVPHGTAFDAHQVDDAVKYALSLAAPVVVKPRNGIHGTGVSTDLRTEAEVRAAIAALDSTAFRGRPFIVETFIPGDDYRLLVVGDQVVSVVLKRPASVVGDGSSRVVDLVLEKNRWRLENPHTRSCLLGFGGDAMYWLGRQGLTPDSVPDEGRFVRLGSAGNIAAGGESIEVLDETHPSMLELAVRAVHAVPGLDHAGIDLMGDHLRAVDGHPAAIIEVNGNPATTFNHFPLAGTPRDVSSDLVLRSCSLAGFDPGAPRDRLTVRIEVDGRVQNVGYRAWFAAMAQERQVTGSIRNLPEGGVEVLASGPAAEICVLASSAILGSRRAVVTQVRTTHLPDLPATDRFEVLP</sequence>
<organism evidence="6 7">
    <name type="scientific">Phytoactinopolyspora alkaliphila</name>
    <dbReference type="NCBI Taxonomy" id="1783498"/>
    <lineage>
        <taxon>Bacteria</taxon>
        <taxon>Bacillati</taxon>
        <taxon>Actinomycetota</taxon>
        <taxon>Actinomycetes</taxon>
        <taxon>Jiangellales</taxon>
        <taxon>Jiangellaceae</taxon>
        <taxon>Phytoactinopolyspora</taxon>
    </lineage>
</organism>
<dbReference type="Pfam" id="PF02655">
    <property type="entry name" value="ATP-grasp_3"/>
    <property type="match status" value="1"/>
</dbReference>
<dbReference type="AlphaFoldDB" id="A0A6N9YGK1"/>
<name>A0A6N9YGK1_9ACTN</name>
<evidence type="ECO:0000313" key="6">
    <source>
        <dbReference type="EMBL" id="NED94092.1"/>
    </source>
</evidence>